<name>A0AAX3P486_AERHY</name>
<organism evidence="1 2">
    <name type="scientific">Aeromonas hydrophila</name>
    <dbReference type="NCBI Taxonomy" id="644"/>
    <lineage>
        <taxon>Bacteria</taxon>
        <taxon>Pseudomonadati</taxon>
        <taxon>Pseudomonadota</taxon>
        <taxon>Gammaproteobacteria</taxon>
        <taxon>Aeromonadales</taxon>
        <taxon>Aeromonadaceae</taxon>
        <taxon>Aeromonas</taxon>
    </lineage>
</organism>
<reference evidence="1" key="1">
    <citation type="submission" date="2023-02" db="EMBL/GenBank/DDBJ databases">
        <title>The sequence of Aeromonas hydrophila K533.</title>
        <authorList>
            <person name="Luo X."/>
        </authorList>
    </citation>
    <scope>NUCLEOTIDE SEQUENCE</scope>
    <source>
        <strain evidence="1">K533</strain>
    </source>
</reference>
<evidence type="ECO:0000313" key="1">
    <source>
        <dbReference type="EMBL" id="WEE24965.1"/>
    </source>
</evidence>
<accession>A0AAX3P486</accession>
<evidence type="ECO:0008006" key="3">
    <source>
        <dbReference type="Google" id="ProtNLM"/>
    </source>
</evidence>
<protein>
    <recommendedName>
        <fullName evidence="3">Leucine-rich repeat domain-containing protein</fullName>
    </recommendedName>
</protein>
<dbReference type="Proteomes" id="UP001214666">
    <property type="component" value="Chromosome"/>
</dbReference>
<dbReference type="AlphaFoldDB" id="A0AAX3P486"/>
<sequence>MINNDKYFIDEVENGMGRCLVLTAPWSDDFKSLIDKENISVLRLSQSAGWSGNDISFISDLTCLSGVEIYSWGVKDITPLESISNLEYLGLQCEFTKAPDFSKLKELKVFKVLWRPKAKTIFSCDELNLLNIVNYPSENLTELNRMPLLRRLQLTSKKIKSLSGIEELSSLSILDLAECPKLEDLSGIDKCQQIEIVEIENCKRVYDIAILSELKNLKEIVLIDCGKVKSLRPLAHSQSLESITFIGDTTIEDGDLTSLLDIPTLKKMWFANKRHYTHTREKVMEVLS</sequence>
<dbReference type="SUPFAM" id="SSF52058">
    <property type="entry name" value="L domain-like"/>
    <property type="match status" value="1"/>
</dbReference>
<evidence type="ECO:0000313" key="2">
    <source>
        <dbReference type="Proteomes" id="UP001214666"/>
    </source>
</evidence>
<dbReference type="RefSeq" id="WP_143238976.1">
    <property type="nucleotide sequence ID" value="NZ_CP118942.1"/>
</dbReference>
<dbReference type="Gene3D" id="3.80.10.10">
    <property type="entry name" value="Ribonuclease Inhibitor"/>
    <property type="match status" value="2"/>
</dbReference>
<dbReference type="EMBL" id="CP118942">
    <property type="protein sequence ID" value="WEE24965.1"/>
    <property type="molecule type" value="Genomic_DNA"/>
</dbReference>
<gene>
    <name evidence="1" type="ORF">PY771_14995</name>
</gene>
<dbReference type="InterPro" id="IPR032675">
    <property type="entry name" value="LRR_dom_sf"/>
</dbReference>
<proteinExistence type="predicted"/>